<dbReference type="InterPro" id="IPR003838">
    <property type="entry name" value="ABC3_permease_C"/>
</dbReference>
<keyword evidence="3 8" id="KW-0812">Transmembrane</keyword>
<accession>A0A023X0M1</accession>
<feature type="domain" description="ABC3 transporter permease C-terminal" evidence="9">
    <location>
        <begin position="738"/>
        <end position="855"/>
    </location>
</feature>
<evidence type="ECO:0000313" key="12">
    <source>
        <dbReference type="EMBL" id="MDX5893429.1"/>
    </source>
</evidence>
<feature type="transmembrane region" description="Helical" evidence="8">
    <location>
        <begin position="445"/>
        <end position="469"/>
    </location>
</feature>
<dbReference type="PANTHER" id="PTHR30572">
    <property type="entry name" value="MEMBRANE COMPONENT OF TRANSPORTER-RELATED"/>
    <property type="match status" value="1"/>
</dbReference>
<evidence type="ECO:0000259" key="10">
    <source>
        <dbReference type="Pfam" id="PF12704"/>
    </source>
</evidence>
<feature type="transmembrane region" description="Helical" evidence="8">
    <location>
        <begin position="269"/>
        <end position="293"/>
    </location>
</feature>
<evidence type="ECO:0000256" key="8">
    <source>
        <dbReference type="SAM" id="Phobius"/>
    </source>
</evidence>
<evidence type="ECO:0000256" key="6">
    <source>
        <dbReference type="ARBA" id="ARBA00038076"/>
    </source>
</evidence>
<keyword evidence="4 8" id="KW-1133">Transmembrane helix</keyword>
<keyword evidence="5 8" id="KW-0472">Membrane</keyword>
<evidence type="ECO:0000259" key="9">
    <source>
        <dbReference type="Pfam" id="PF02687"/>
    </source>
</evidence>
<keyword evidence="2" id="KW-1003">Cell membrane</keyword>
<evidence type="ECO:0000256" key="2">
    <source>
        <dbReference type="ARBA" id="ARBA00022475"/>
    </source>
</evidence>
<evidence type="ECO:0000256" key="1">
    <source>
        <dbReference type="ARBA" id="ARBA00004651"/>
    </source>
</evidence>
<feature type="transmembrane region" description="Helical" evidence="8">
    <location>
        <begin position="359"/>
        <end position="381"/>
    </location>
</feature>
<proteinExistence type="inferred from homology"/>
<dbReference type="STRING" id="42256.RradSPS_0734"/>
<dbReference type="GO" id="GO:0005886">
    <property type="term" value="C:plasma membrane"/>
    <property type="evidence" value="ECO:0007669"/>
    <property type="project" value="UniProtKB-SubCell"/>
</dbReference>
<evidence type="ECO:0000256" key="5">
    <source>
        <dbReference type="ARBA" id="ARBA00023136"/>
    </source>
</evidence>
<feature type="transmembrane region" description="Helical" evidence="8">
    <location>
        <begin position="734"/>
        <end position="755"/>
    </location>
</feature>
<dbReference type="EMBL" id="CP007514">
    <property type="protein sequence ID" value="AHY46017.1"/>
    <property type="molecule type" value="Genomic_DNA"/>
</dbReference>
<dbReference type="KEGG" id="rrd:RradSPS_0734"/>
<dbReference type="AlphaFoldDB" id="A0A023X0M1"/>
<feature type="domain" description="MacB-like periplasmic core" evidence="10">
    <location>
        <begin position="502"/>
        <end position="704"/>
    </location>
</feature>
<reference evidence="11 13" key="1">
    <citation type="submission" date="2014-03" db="EMBL/GenBank/DDBJ databases">
        <title>Complete genome sequence of the Radio-Resistant Rubrobacter radiotolerans RSPS-4.</title>
        <authorList>
            <person name="Egas C.C."/>
            <person name="Barroso C.C."/>
            <person name="Froufe H.J.C."/>
            <person name="Pacheco J.J."/>
            <person name="Albuquerque L.L."/>
            <person name="da Costa M.M.S."/>
        </authorList>
    </citation>
    <scope>NUCLEOTIDE SEQUENCE [LARGE SCALE GENOMIC DNA]</scope>
    <source>
        <strain evidence="11 13">RSPS-4</strain>
    </source>
</reference>
<organism evidence="11 13">
    <name type="scientific">Rubrobacter radiotolerans</name>
    <name type="common">Arthrobacter radiotolerans</name>
    <dbReference type="NCBI Taxonomy" id="42256"/>
    <lineage>
        <taxon>Bacteria</taxon>
        <taxon>Bacillati</taxon>
        <taxon>Actinomycetota</taxon>
        <taxon>Rubrobacteria</taxon>
        <taxon>Rubrobacterales</taxon>
        <taxon>Rubrobacteraceae</taxon>
        <taxon>Rubrobacter</taxon>
    </lineage>
</organism>
<dbReference type="OrthoDB" id="9780560at2"/>
<dbReference type="GO" id="GO:0022857">
    <property type="term" value="F:transmembrane transporter activity"/>
    <property type="evidence" value="ECO:0007669"/>
    <property type="project" value="TreeGrafter"/>
</dbReference>
<evidence type="ECO:0000256" key="3">
    <source>
        <dbReference type="ARBA" id="ARBA00022692"/>
    </source>
</evidence>
<dbReference type="InterPro" id="IPR025857">
    <property type="entry name" value="MacB_PCD"/>
</dbReference>
<feature type="transmembrane region" description="Helical" evidence="8">
    <location>
        <begin position="788"/>
        <end position="809"/>
    </location>
</feature>
<evidence type="ECO:0000256" key="7">
    <source>
        <dbReference type="SAM" id="MobiDB-lite"/>
    </source>
</evidence>
<feature type="transmembrane region" description="Helical" evidence="8">
    <location>
        <begin position="316"/>
        <end position="339"/>
    </location>
</feature>
<feature type="domain" description="ABC3 transporter permease C-terminal" evidence="9">
    <location>
        <begin position="271"/>
        <end position="391"/>
    </location>
</feature>
<dbReference type="EMBL" id="JAWXXX010000001">
    <property type="protein sequence ID" value="MDX5893429.1"/>
    <property type="molecule type" value="Genomic_DNA"/>
</dbReference>
<dbReference type="Proteomes" id="UP001281130">
    <property type="component" value="Unassembled WGS sequence"/>
</dbReference>
<keyword evidence="13" id="KW-1185">Reference proteome</keyword>
<evidence type="ECO:0000256" key="4">
    <source>
        <dbReference type="ARBA" id="ARBA00022989"/>
    </source>
</evidence>
<dbReference type="PATRIC" id="fig|42256.3.peg.745"/>
<feature type="region of interest" description="Disordered" evidence="7">
    <location>
        <begin position="101"/>
        <end position="133"/>
    </location>
</feature>
<dbReference type="Pfam" id="PF02687">
    <property type="entry name" value="FtsX"/>
    <property type="match status" value="2"/>
</dbReference>
<sequence length="863" mass="90478">MRLGSYAGLSARSLFARPQRTLLTAVGIILGVGIVFGVLVLSDTMSQSFQNLYSRAYGSADLSVSRASGDGGFDAARLEEVRGTPGVAEAAGRLSVSSSLVLPGERPDDLPEGVPTPPEVQSAQLSGVEPDDTPLATGFELEEGRYPESGAELALDTASAEGADLALGDGVTISTPEGTREVELVGLLRAPGGSFGGIAFGTLPLGFAQEEFDEAGNLSSIAVNVAEGAPVADVERSLNEALGEGFAAERAETRTQEITDQLQVFRLTLLFFAGTALFVGAFLVFNALSMTVLERTRELGMLRALGSTRAMISRSVVVEAALLGTLGSLLGLLFGYGMARGLVLLFGQAFTFRIEEVAITPFALVSAVVVGTVVTTLAALYPALRAGRVSPVEAMRSRSGSAGGAPQRSRAASKLLPLLGLALAVGCGWWIFYLARNLAGSLDGLVIASGIAGVIGAFLGVSLVVPVLVRPLAALFSPLLRLLFGVEGRMAAANATRNRNRTALTASALMVGIALVVAFSALGGSVLGSIQSYLEDSLGSDYVVQPQNQQSGESFSEALPERISEVRGVEATTSIASSFERDGDRVSIVFGLDERYGDIFTLNYAEGGPESFEALQRDGEAIVGSQLAERRDLSIGSTVNVPAGGEEREYRVAGVLENDALGGGSGVYVSKETLARDFGEDESQFLAIKAEPGTDRQALTERLEGVLADYPQFALFSNAEWKEQIERDFNRQYVFFYAIMGVSVAVSAFGVVNTLSMSVFERTREIGILRAVGTTRLQVGRLIVDEGVIISLIGCLLGVAVGSLLGYLFVLGTSAGGFEVAFFYPTRPAIAALLSGFIIGALAGLLPARTAARKNVVEAVQYE</sequence>
<feature type="domain" description="MacB-like periplasmic core" evidence="10">
    <location>
        <begin position="21"/>
        <end position="240"/>
    </location>
</feature>
<dbReference type="RefSeq" id="WP_038680785.1">
    <property type="nucleotide sequence ID" value="NZ_CP007514.1"/>
</dbReference>
<reference evidence="12" key="2">
    <citation type="submission" date="2023-11" db="EMBL/GenBank/DDBJ databases">
        <title>MicrobeMod: A computational toolkit for identifying prokaryotic methylation and restriction-modification with nanopore sequencing.</title>
        <authorList>
            <person name="Crits-Christoph A."/>
            <person name="Kang S.C."/>
            <person name="Lee H."/>
            <person name="Ostrov N."/>
        </authorList>
    </citation>
    <scope>NUCLEOTIDE SEQUENCE</scope>
    <source>
        <strain evidence="12">ATCC 51242</strain>
    </source>
</reference>
<comment type="subcellular location">
    <subcellularLocation>
        <location evidence="1">Cell membrane</location>
        <topology evidence="1">Multi-pass membrane protein</topology>
    </subcellularLocation>
</comment>
<feature type="transmembrane region" description="Helical" evidence="8">
    <location>
        <begin position="415"/>
        <end position="433"/>
    </location>
</feature>
<dbReference type="Pfam" id="PF12704">
    <property type="entry name" value="MacB_PCD"/>
    <property type="match status" value="2"/>
</dbReference>
<dbReference type="eggNOG" id="COG4591">
    <property type="taxonomic scope" value="Bacteria"/>
</dbReference>
<dbReference type="InterPro" id="IPR050250">
    <property type="entry name" value="Macrolide_Exporter_MacB"/>
</dbReference>
<evidence type="ECO:0000313" key="11">
    <source>
        <dbReference type="EMBL" id="AHY46017.1"/>
    </source>
</evidence>
<protein>
    <submittedName>
        <fullName evidence="12">ABC transporter permease</fullName>
    </submittedName>
    <submittedName>
        <fullName evidence="11">MacB-like periplasmic core domain</fullName>
    </submittedName>
</protein>
<name>A0A023X0M1_RUBRA</name>
<comment type="similarity">
    <text evidence="6">Belongs to the ABC-4 integral membrane protein family.</text>
</comment>
<dbReference type="eggNOG" id="COG0577">
    <property type="taxonomic scope" value="Bacteria"/>
</dbReference>
<feature type="transmembrane region" description="Helical" evidence="8">
    <location>
        <begin position="21"/>
        <end position="41"/>
    </location>
</feature>
<feature type="transmembrane region" description="Helical" evidence="8">
    <location>
        <begin position="503"/>
        <end position="527"/>
    </location>
</feature>
<dbReference type="Proteomes" id="UP000025229">
    <property type="component" value="Chromosome"/>
</dbReference>
<dbReference type="HOGENOM" id="CLU_012341_1_0_11"/>
<feature type="transmembrane region" description="Helical" evidence="8">
    <location>
        <begin position="829"/>
        <end position="848"/>
    </location>
</feature>
<evidence type="ECO:0000313" key="13">
    <source>
        <dbReference type="Proteomes" id="UP000025229"/>
    </source>
</evidence>
<gene>
    <name evidence="11" type="ORF">RradSPS_0734</name>
    <name evidence="12" type="ORF">SIL72_05230</name>
</gene>
<dbReference type="PANTHER" id="PTHR30572:SF4">
    <property type="entry name" value="ABC TRANSPORTER PERMEASE YTRF"/>
    <property type="match status" value="1"/>
</dbReference>